<dbReference type="AlphaFoldDB" id="A0A812S210"/>
<evidence type="ECO:0000313" key="2">
    <source>
        <dbReference type="EMBL" id="CAE7460220.1"/>
    </source>
</evidence>
<dbReference type="NCBIfam" id="TIGR03619">
    <property type="entry name" value="F420_Rv2161c"/>
    <property type="match status" value="1"/>
</dbReference>
<dbReference type="PANTHER" id="PTHR36529">
    <property type="entry name" value="SLL1095 PROTEIN"/>
    <property type="match status" value="1"/>
</dbReference>
<dbReference type="SUPFAM" id="SSF53448">
    <property type="entry name" value="Nucleotide-diphospho-sugar transferases"/>
    <property type="match status" value="2"/>
</dbReference>
<dbReference type="InterPro" id="IPR029044">
    <property type="entry name" value="Nucleotide-diphossugar_trans"/>
</dbReference>
<sequence length="656" mass="71217">MKIGIIPVNIGVDSVEQMTGLAQLAEGLGFESVWTFEHVIVPLDYQSKYPYSPTGKMGAAPETNFVDPLIALSHIAAATKTLKLGTGVNILPQANPLYLAKQAASLDFVSQGRLLLGLGIGWLREEFEALGVPFEKRGARFDDYLEAMQKLWQGGVADHQSEYLDWQGFKSFPSAPELAVVIGGNKGKAFDRVAKYGQGWFAPTTDAGELSADMEKLRAACDAHDRDASQVEITCMWTGQGGDEAVQALAAAGDRSIKELATHAGLVQHLRVIVPVLHDDNHLKVLLKWLAEHQLAAIVVDGAASEVTQRLVTTPHEYIAHPPGRGMQIACGVAASAVPWIWVLHADGLPSSAAVSQLGGLVEADEPRWGRFNVKIQGLALIAHTMNLRSRFSRICTGDQGMFFHAGLIQAIGGFPAQPLMEDIEVSRRLKAVASSAFVALSATVETSPRRWRQALAVFTRTPVMGKTKTRLAKSLGKAEALAAHIELVQGCLGRLQLQADARCELWVTDDAPIVAQWADRYHFDLRYQCEGDLGARMYHCLAQMFLADVSVAVLVGTDCPDIDGRYVRQAFRALQSNDVVFGPAEDGGYGLVGICHSAMPAAVTLFQDIAWGSSTVLAQSLERAAEAQLSVVQLPVIWDVDQVADWRRYQHIEKG</sequence>
<dbReference type="Gene3D" id="3.90.550.10">
    <property type="entry name" value="Spore Coat Polysaccharide Biosynthesis Protein SpsA, Chain A"/>
    <property type="match status" value="1"/>
</dbReference>
<evidence type="ECO:0000313" key="3">
    <source>
        <dbReference type="Proteomes" id="UP000649617"/>
    </source>
</evidence>
<evidence type="ECO:0000259" key="1">
    <source>
        <dbReference type="Pfam" id="PF00296"/>
    </source>
</evidence>
<dbReference type="Pfam" id="PF00296">
    <property type="entry name" value="Bac_luciferase"/>
    <property type="match status" value="1"/>
</dbReference>
<dbReference type="InterPro" id="IPR018641">
    <property type="entry name" value="Trfase_1_rSAM/seldom-assoc"/>
</dbReference>
<proteinExistence type="predicted"/>
<dbReference type="NCBIfam" id="TIGR04282">
    <property type="entry name" value="glyco_like_cofC"/>
    <property type="match status" value="1"/>
</dbReference>
<name>A0A812S210_SYMPI</name>
<dbReference type="InterPro" id="IPR019921">
    <property type="entry name" value="Lucif-like_OxRdtase_Rv2161c"/>
</dbReference>
<dbReference type="Proteomes" id="UP000649617">
    <property type="component" value="Unassembled WGS sequence"/>
</dbReference>
<dbReference type="Gene3D" id="3.20.20.30">
    <property type="entry name" value="Luciferase-like domain"/>
    <property type="match status" value="1"/>
</dbReference>
<protein>
    <recommendedName>
        <fullName evidence="1">Luciferase-like domain-containing protein</fullName>
    </recommendedName>
</protein>
<dbReference type="InterPro" id="IPR011251">
    <property type="entry name" value="Luciferase-like_dom"/>
</dbReference>
<dbReference type="OrthoDB" id="2018156at2759"/>
<comment type="caution">
    <text evidence="2">The sequence shown here is derived from an EMBL/GenBank/DDBJ whole genome shotgun (WGS) entry which is preliminary data.</text>
</comment>
<dbReference type="Pfam" id="PF09837">
    <property type="entry name" value="DUF2064"/>
    <property type="match status" value="1"/>
</dbReference>
<keyword evidence="3" id="KW-1185">Reference proteome</keyword>
<reference evidence="2" key="1">
    <citation type="submission" date="2021-02" db="EMBL/GenBank/DDBJ databases">
        <authorList>
            <person name="Dougan E. K."/>
            <person name="Rhodes N."/>
            <person name="Thang M."/>
            <person name="Chan C."/>
        </authorList>
    </citation>
    <scope>NUCLEOTIDE SEQUENCE</scope>
</reference>
<dbReference type="GO" id="GO:0016705">
    <property type="term" value="F:oxidoreductase activity, acting on paired donors, with incorporation or reduction of molecular oxygen"/>
    <property type="evidence" value="ECO:0007669"/>
    <property type="project" value="InterPro"/>
</dbReference>
<dbReference type="PANTHER" id="PTHR36529:SF1">
    <property type="entry name" value="GLYCOSYLTRANSFERASE"/>
    <property type="match status" value="1"/>
</dbReference>
<dbReference type="InterPro" id="IPR036661">
    <property type="entry name" value="Luciferase-like_sf"/>
</dbReference>
<accession>A0A812S210</accession>
<gene>
    <name evidence="2" type="ORF">SPIL2461_LOCUS11476</name>
</gene>
<organism evidence="2 3">
    <name type="scientific">Symbiodinium pilosum</name>
    <name type="common">Dinoflagellate</name>
    <dbReference type="NCBI Taxonomy" id="2952"/>
    <lineage>
        <taxon>Eukaryota</taxon>
        <taxon>Sar</taxon>
        <taxon>Alveolata</taxon>
        <taxon>Dinophyceae</taxon>
        <taxon>Suessiales</taxon>
        <taxon>Symbiodiniaceae</taxon>
        <taxon>Symbiodinium</taxon>
    </lineage>
</organism>
<dbReference type="SUPFAM" id="SSF51679">
    <property type="entry name" value="Bacterial luciferase-like"/>
    <property type="match status" value="1"/>
</dbReference>
<dbReference type="EMBL" id="CAJNIZ010022224">
    <property type="protein sequence ID" value="CAE7460220.1"/>
    <property type="molecule type" value="Genomic_DNA"/>
</dbReference>
<feature type="domain" description="Luciferase-like" evidence="1">
    <location>
        <begin position="14"/>
        <end position="257"/>
    </location>
</feature>